<proteinExistence type="predicted"/>
<sequence length="423" mass="47467">MKNSLCLILSAVILVLTHPSGIAQDKDEQVQTVDDSYKPLKINIDESGKKYIRFIIWNQFWLNMSENANEETTIQPLIRRSRILSFAQISDRFMILTHFGLNNLTANNMGPLGQEASTQLFLHGAWGEFKIIDQIAIGGGLHYWNGLSRITSASTLNFMTLDNYRQGWAQLGLSDQFARHMGVYIKGRFGKLNYHFAINDPITNNLEEGRTPGIGTAVYQGKEIQSQANGNDANTVYQGYVDYQFLDQESNKLPYRVGSYLGKKTVFNVGAGFFSHPSGSVSQSPSSPTDFVYHDVNHFAIDAYYDAPVARGAINAYLVYYNFDYGPNYSFGPYGTGSSVYGQAGFLLPDVSNKIRLMPYVAYSTRNYEAFEEPGNTFQVGSNIFITGHNAKLTFEYNSTRANFTGNEPDRTDRFVIQAMVFL</sequence>
<dbReference type="KEGG" id="fpf:DCC35_14370"/>
<evidence type="ECO:0000313" key="2">
    <source>
        <dbReference type="EMBL" id="QCK15845.1"/>
    </source>
</evidence>
<keyword evidence="3" id="KW-1185">Reference proteome</keyword>
<feature type="chain" id="PRO_5020939384" description="Short chain amide porin" evidence="1">
    <location>
        <begin position="24"/>
        <end position="423"/>
    </location>
</feature>
<dbReference type="Proteomes" id="UP000298616">
    <property type="component" value="Chromosome"/>
</dbReference>
<feature type="signal peptide" evidence="1">
    <location>
        <begin position="1"/>
        <end position="23"/>
    </location>
</feature>
<dbReference type="OrthoDB" id="9771991at2"/>
<dbReference type="AlphaFoldDB" id="A0A4D7JYR4"/>
<protein>
    <recommendedName>
        <fullName evidence="4">Short chain amide porin</fullName>
    </recommendedName>
</protein>
<keyword evidence="1" id="KW-0732">Signal</keyword>
<organism evidence="2 3">
    <name type="scientific">Mangrovivirga cuniculi</name>
    <dbReference type="NCBI Taxonomy" id="2715131"/>
    <lineage>
        <taxon>Bacteria</taxon>
        <taxon>Pseudomonadati</taxon>
        <taxon>Bacteroidota</taxon>
        <taxon>Cytophagia</taxon>
        <taxon>Cytophagales</taxon>
        <taxon>Mangrovivirgaceae</taxon>
        <taxon>Mangrovivirga</taxon>
    </lineage>
</organism>
<evidence type="ECO:0000256" key="1">
    <source>
        <dbReference type="SAM" id="SignalP"/>
    </source>
</evidence>
<evidence type="ECO:0008006" key="4">
    <source>
        <dbReference type="Google" id="ProtNLM"/>
    </source>
</evidence>
<dbReference type="EMBL" id="CP028923">
    <property type="protein sequence ID" value="QCK15845.1"/>
    <property type="molecule type" value="Genomic_DNA"/>
</dbReference>
<accession>A0A4D7JYR4</accession>
<reference evidence="2 3" key="1">
    <citation type="submission" date="2018-04" db="EMBL/GenBank/DDBJ databases">
        <title>Complete genome uncultured novel isolate.</title>
        <authorList>
            <person name="Merlino G."/>
        </authorList>
    </citation>
    <scope>NUCLEOTIDE SEQUENCE [LARGE SCALE GENOMIC DNA]</scope>
    <source>
        <strain evidence="3">R1DC9</strain>
    </source>
</reference>
<dbReference type="RefSeq" id="WP_137091443.1">
    <property type="nucleotide sequence ID" value="NZ_CP028923.1"/>
</dbReference>
<evidence type="ECO:0000313" key="3">
    <source>
        <dbReference type="Proteomes" id="UP000298616"/>
    </source>
</evidence>
<name>A0A4D7JYR4_9BACT</name>
<gene>
    <name evidence="2" type="ORF">DCC35_14370</name>
</gene>